<dbReference type="Proteomes" id="UP000499080">
    <property type="component" value="Unassembled WGS sequence"/>
</dbReference>
<dbReference type="EMBL" id="BGPR01000181">
    <property type="protein sequence ID" value="GBM02587.1"/>
    <property type="molecule type" value="Genomic_DNA"/>
</dbReference>
<name>A0A4Y2CFR3_ARAVE</name>
<proteinExistence type="predicted"/>
<protein>
    <recommendedName>
        <fullName evidence="3">Transposase</fullName>
    </recommendedName>
</protein>
<sequence>MVSDAGERYAALLQKIIPELQRDGYCLQSPLRKMEHLWNTLLRSTFRKGRVISRSFPHASPPRSPDLAPCDFWLWGFLKLKGYRENLYHIDNIEGCLRPTCACHT</sequence>
<reference evidence="1 2" key="1">
    <citation type="journal article" date="2019" name="Sci. Rep.">
        <title>Orb-weaving spider Araneus ventricosus genome elucidates the spidroin gene catalogue.</title>
        <authorList>
            <person name="Kono N."/>
            <person name="Nakamura H."/>
            <person name="Ohtoshi R."/>
            <person name="Moran D.A.P."/>
            <person name="Shinohara A."/>
            <person name="Yoshida Y."/>
            <person name="Fujiwara M."/>
            <person name="Mori M."/>
            <person name="Tomita M."/>
            <person name="Arakawa K."/>
        </authorList>
    </citation>
    <scope>NUCLEOTIDE SEQUENCE [LARGE SCALE GENOMIC DNA]</scope>
</reference>
<organism evidence="1 2">
    <name type="scientific">Araneus ventricosus</name>
    <name type="common">Orbweaver spider</name>
    <name type="synonym">Epeira ventricosa</name>
    <dbReference type="NCBI Taxonomy" id="182803"/>
    <lineage>
        <taxon>Eukaryota</taxon>
        <taxon>Metazoa</taxon>
        <taxon>Ecdysozoa</taxon>
        <taxon>Arthropoda</taxon>
        <taxon>Chelicerata</taxon>
        <taxon>Arachnida</taxon>
        <taxon>Araneae</taxon>
        <taxon>Araneomorphae</taxon>
        <taxon>Entelegynae</taxon>
        <taxon>Araneoidea</taxon>
        <taxon>Araneidae</taxon>
        <taxon>Araneus</taxon>
    </lineage>
</organism>
<comment type="caution">
    <text evidence="1">The sequence shown here is derived from an EMBL/GenBank/DDBJ whole genome shotgun (WGS) entry which is preliminary data.</text>
</comment>
<dbReference type="AlphaFoldDB" id="A0A4Y2CFR3"/>
<dbReference type="GO" id="GO:0003676">
    <property type="term" value="F:nucleic acid binding"/>
    <property type="evidence" value="ECO:0007669"/>
    <property type="project" value="InterPro"/>
</dbReference>
<accession>A0A4Y2CFR3</accession>
<evidence type="ECO:0008006" key="3">
    <source>
        <dbReference type="Google" id="ProtNLM"/>
    </source>
</evidence>
<dbReference type="Gene3D" id="3.30.420.10">
    <property type="entry name" value="Ribonuclease H-like superfamily/Ribonuclease H"/>
    <property type="match status" value="1"/>
</dbReference>
<dbReference type="PANTHER" id="PTHR47326:SF1">
    <property type="entry name" value="HTH PSQ-TYPE DOMAIN-CONTAINING PROTEIN"/>
    <property type="match status" value="1"/>
</dbReference>
<evidence type="ECO:0000313" key="1">
    <source>
        <dbReference type="EMBL" id="GBM02587.1"/>
    </source>
</evidence>
<dbReference type="PANTHER" id="PTHR47326">
    <property type="entry name" value="TRANSPOSABLE ELEMENT TC3 TRANSPOSASE-LIKE PROTEIN"/>
    <property type="match status" value="1"/>
</dbReference>
<gene>
    <name evidence="1" type="ORF">AVEN_178514_1</name>
</gene>
<keyword evidence="2" id="KW-1185">Reference proteome</keyword>
<dbReference type="InterPro" id="IPR036397">
    <property type="entry name" value="RNaseH_sf"/>
</dbReference>
<evidence type="ECO:0000313" key="2">
    <source>
        <dbReference type="Proteomes" id="UP000499080"/>
    </source>
</evidence>